<evidence type="ECO:0000259" key="5">
    <source>
        <dbReference type="Pfam" id="PF01416"/>
    </source>
</evidence>
<dbReference type="InterPro" id="IPR020103">
    <property type="entry name" value="PsdUridine_synth_cat_dom_sf"/>
</dbReference>
<dbReference type="OrthoDB" id="25767at2759"/>
<dbReference type="AlphaFoldDB" id="E3KHT7"/>
<dbReference type="GO" id="GO:0031119">
    <property type="term" value="P:tRNA pseudouridine synthesis"/>
    <property type="evidence" value="ECO:0000318"/>
    <property type="project" value="GO_Central"/>
</dbReference>
<dbReference type="GeneID" id="10532551"/>
<dbReference type="RefSeq" id="XP_003328281.2">
    <property type="nucleotide sequence ID" value="XM_003328233.2"/>
</dbReference>
<proteinExistence type="inferred from homology"/>
<dbReference type="EMBL" id="DS178288">
    <property type="protein sequence ID" value="EFP83862.2"/>
    <property type="molecule type" value="Genomic_DNA"/>
</dbReference>
<dbReference type="Gene3D" id="3.30.70.660">
    <property type="entry name" value="Pseudouridine synthase I, catalytic domain, C-terminal subdomain"/>
    <property type="match status" value="1"/>
</dbReference>
<feature type="region of interest" description="Disordered" evidence="4">
    <location>
        <begin position="207"/>
        <end position="243"/>
    </location>
</feature>
<keyword evidence="3" id="KW-0413">Isomerase</keyword>
<evidence type="ECO:0000256" key="1">
    <source>
        <dbReference type="ARBA" id="ARBA00009375"/>
    </source>
</evidence>
<reference key="1">
    <citation type="submission" date="2007-01" db="EMBL/GenBank/DDBJ databases">
        <title>The Genome Sequence of Puccinia graminis f. sp. tritici Strain CRL 75-36-700-3.</title>
        <authorList>
            <consortium name="The Broad Institute Genome Sequencing Platform"/>
            <person name="Birren B."/>
            <person name="Lander E."/>
            <person name="Galagan J."/>
            <person name="Nusbaum C."/>
            <person name="Devon K."/>
            <person name="Cuomo C."/>
            <person name="Jaffe D."/>
            <person name="Butler J."/>
            <person name="Alvarez P."/>
            <person name="Gnerre S."/>
            <person name="Grabherr M."/>
            <person name="Mauceli E."/>
            <person name="Brockman W."/>
            <person name="Young S."/>
            <person name="LaButti K."/>
            <person name="Sykes S."/>
            <person name="DeCaprio D."/>
            <person name="Crawford M."/>
            <person name="Koehrsen M."/>
            <person name="Engels R."/>
            <person name="Montgomery P."/>
            <person name="Pearson M."/>
            <person name="Howarth C."/>
            <person name="Larson L."/>
            <person name="White J."/>
            <person name="Zeng Q."/>
            <person name="Kodira C."/>
            <person name="Yandava C."/>
            <person name="Alvarado L."/>
            <person name="O'Leary S."/>
            <person name="Szabo L."/>
            <person name="Dean R."/>
            <person name="Schein J."/>
        </authorList>
    </citation>
    <scope>NUCLEOTIDE SEQUENCE</scope>
    <source>
        <strain>CRL 75-36-700-3</strain>
    </source>
</reference>
<feature type="region of interest" description="Disordered" evidence="4">
    <location>
        <begin position="519"/>
        <end position="540"/>
    </location>
</feature>
<feature type="compositionally biased region" description="Basic and acidic residues" evidence="4">
    <location>
        <begin position="14"/>
        <end position="23"/>
    </location>
</feature>
<comment type="similarity">
    <text evidence="1">Belongs to the tRNA pseudouridine synthase TruA family.</text>
</comment>
<evidence type="ECO:0000256" key="4">
    <source>
        <dbReference type="SAM" id="MobiDB-lite"/>
    </source>
</evidence>
<organism evidence="6 7">
    <name type="scientific">Puccinia graminis f. sp. tritici (strain CRL 75-36-700-3 / race SCCL)</name>
    <name type="common">Black stem rust fungus</name>
    <dbReference type="NCBI Taxonomy" id="418459"/>
    <lineage>
        <taxon>Eukaryota</taxon>
        <taxon>Fungi</taxon>
        <taxon>Dikarya</taxon>
        <taxon>Basidiomycota</taxon>
        <taxon>Pucciniomycotina</taxon>
        <taxon>Pucciniomycetes</taxon>
        <taxon>Pucciniales</taxon>
        <taxon>Pucciniaceae</taxon>
        <taxon>Puccinia</taxon>
    </lineage>
</organism>
<sequence>MDNHHLSIGTGSDGKSKDKRTQDDGTDEYSSLSRTQLIDHIQYLKSQLEQTQTQKQSHQIVQNGIEKEPNLSTDIAIQKKTQEKKNNEKKKKKKKELDFDRHPKRKIALMISYQGELHGGLAWQPDVTRLSTVEGELFRALLVARLVEGAGEFEEQEEEDSERWRGLVDLNKWGYSRAGRTDAGVSGAGQVVSLWVRSQLRSVPAPFGFLPPKKTDSDDGSEEEPRGESAGPKQEQEQEEAEEELQYHTIINSILPNSVRVLAWSPVHHDFDARFSCQARHYKYFFSLYESPQAPGLDIEAMNRAADRLIGEHDFRNFCKIDPSKQLAHFRRKILSAEIKPVLDPHHHHLLLLQQQQLSGPSGSSEKHPHPQIYPDALAPETNPLFVLDLVGTAFLYNMVRHIVSVLFLIGSGKEEISVIDRLLYTEPNEQPSIITTASEEGRSSSSSSCMVEKVEPIDCKPEYPHASALPLLLYRCVYPEHSFRWTSTPIGSARPPAAEPFVHWTAARIRAQLALHLLHTPSPPSPPPSSTSTSSTSSSSVRVFQPIGAALGRVSSAYIPLIRRPRNPHFSLVNRLWWNKVGARRHAKRHLV</sequence>
<dbReference type="Gene3D" id="3.30.70.580">
    <property type="entry name" value="Pseudouridine synthase I, catalytic domain, N-terminal subdomain"/>
    <property type="match status" value="1"/>
</dbReference>
<dbReference type="InterPro" id="IPR020094">
    <property type="entry name" value="TruA/RsuA/RluB/E/F_N"/>
</dbReference>
<dbReference type="GO" id="GO:0005737">
    <property type="term" value="C:cytoplasm"/>
    <property type="evidence" value="ECO:0000318"/>
    <property type="project" value="GO_Central"/>
</dbReference>
<evidence type="ECO:0000313" key="7">
    <source>
        <dbReference type="Proteomes" id="UP000008783"/>
    </source>
</evidence>
<dbReference type="HAMAP" id="MF_00171">
    <property type="entry name" value="TruA"/>
    <property type="match status" value="1"/>
</dbReference>
<gene>
    <name evidence="6" type="ORF">PGTG_09575</name>
</gene>
<dbReference type="STRING" id="418459.E3KHT7"/>
<dbReference type="SUPFAM" id="SSF55120">
    <property type="entry name" value="Pseudouridine synthase"/>
    <property type="match status" value="1"/>
</dbReference>
<dbReference type="GO" id="GO:0005634">
    <property type="term" value="C:nucleus"/>
    <property type="evidence" value="ECO:0000318"/>
    <property type="project" value="GO_Central"/>
</dbReference>
<keyword evidence="7" id="KW-1185">Reference proteome</keyword>
<dbReference type="eggNOG" id="KOG2554">
    <property type="taxonomic scope" value="Eukaryota"/>
</dbReference>
<dbReference type="GO" id="GO:1990481">
    <property type="term" value="P:mRNA pseudouridine synthesis"/>
    <property type="evidence" value="ECO:0000318"/>
    <property type="project" value="GO_Central"/>
</dbReference>
<feature type="compositionally biased region" description="Low complexity" evidence="4">
    <location>
        <begin position="531"/>
        <end position="540"/>
    </location>
</feature>
<dbReference type="PANTHER" id="PTHR11142">
    <property type="entry name" value="PSEUDOURIDYLATE SYNTHASE"/>
    <property type="match status" value="1"/>
</dbReference>
<dbReference type="InterPro" id="IPR020095">
    <property type="entry name" value="PsdUridine_synth_TruA_C"/>
</dbReference>
<dbReference type="PANTHER" id="PTHR11142:SF5">
    <property type="entry name" value="TRNA PSEUDOURIDINE(38_39) SYNTHASE"/>
    <property type="match status" value="1"/>
</dbReference>
<feature type="region of interest" description="Disordered" evidence="4">
    <location>
        <begin position="1"/>
        <end position="32"/>
    </location>
</feature>
<dbReference type="InterPro" id="IPR020097">
    <property type="entry name" value="PsdUridine_synth_TruA_a/b_dom"/>
</dbReference>
<feature type="domain" description="Pseudouridine synthase I TruA alpha/beta" evidence="5">
    <location>
        <begin position="305"/>
        <end position="442"/>
    </location>
</feature>
<evidence type="ECO:0000256" key="2">
    <source>
        <dbReference type="ARBA" id="ARBA00022694"/>
    </source>
</evidence>
<reference evidence="7" key="2">
    <citation type="journal article" date="2011" name="Proc. Natl. Acad. Sci. U.S.A.">
        <title>Obligate biotrophy features unraveled by the genomic analysis of rust fungi.</title>
        <authorList>
            <person name="Duplessis S."/>
            <person name="Cuomo C.A."/>
            <person name="Lin Y.-C."/>
            <person name="Aerts A."/>
            <person name="Tisserant E."/>
            <person name="Veneault-Fourrey C."/>
            <person name="Joly D.L."/>
            <person name="Hacquard S."/>
            <person name="Amselem J."/>
            <person name="Cantarel B.L."/>
            <person name="Chiu R."/>
            <person name="Coutinho P.M."/>
            <person name="Feau N."/>
            <person name="Field M."/>
            <person name="Frey P."/>
            <person name="Gelhaye E."/>
            <person name="Goldberg J."/>
            <person name="Grabherr M.G."/>
            <person name="Kodira C.D."/>
            <person name="Kohler A."/>
            <person name="Kuees U."/>
            <person name="Lindquist E.A."/>
            <person name="Lucas S.M."/>
            <person name="Mago R."/>
            <person name="Mauceli E."/>
            <person name="Morin E."/>
            <person name="Murat C."/>
            <person name="Pangilinan J.L."/>
            <person name="Park R."/>
            <person name="Pearson M."/>
            <person name="Quesneville H."/>
            <person name="Rouhier N."/>
            <person name="Sakthikumar S."/>
            <person name="Salamov A.A."/>
            <person name="Schmutz J."/>
            <person name="Selles B."/>
            <person name="Shapiro H."/>
            <person name="Tanguay P."/>
            <person name="Tuskan G.A."/>
            <person name="Henrissat B."/>
            <person name="Van de Peer Y."/>
            <person name="Rouze P."/>
            <person name="Ellis J.G."/>
            <person name="Dodds P.N."/>
            <person name="Schein J.E."/>
            <person name="Zhong S."/>
            <person name="Hamelin R.C."/>
            <person name="Grigoriev I.V."/>
            <person name="Szabo L.J."/>
            <person name="Martin F."/>
        </authorList>
    </citation>
    <scope>NUCLEOTIDE SEQUENCE [LARGE SCALE GENOMIC DNA]</scope>
    <source>
        <strain evidence="7">CRL 75-36-700-3 / race SCCL</strain>
    </source>
</reference>
<dbReference type="Proteomes" id="UP000008783">
    <property type="component" value="Unassembled WGS sequence"/>
</dbReference>
<dbReference type="InterPro" id="IPR001406">
    <property type="entry name" value="PsdUridine_synth_TruA"/>
</dbReference>
<dbReference type="GO" id="GO:0009982">
    <property type="term" value="F:pseudouridine synthase activity"/>
    <property type="evidence" value="ECO:0000318"/>
    <property type="project" value="GO_Central"/>
</dbReference>
<accession>E3KHT7</accession>
<dbReference type="KEGG" id="pgr:PGTG_09575"/>
<evidence type="ECO:0000256" key="3">
    <source>
        <dbReference type="ARBA" id="ARBA00023235"/>
    </source>
</evidence>
<feature type="compositionally biased region" description="Polar residues" evidence="4">
    <location>
        <begin position="48"/>
        <end position="62"/>
    </location>
</feature>
<feature type="compositionally biased region" description="Basic and acidic residues" evidence="4">
    <location>
        <begin position="213"/>
        <end position="227"/>
    </location>
</feature>
<dbReference type="InParanoid" id="E3KHT7"/>
<keyword evidence="2" id="KW-0819">tRNA processing</keyword>
<dbReference type="HOGENOM" id="CLU_014673_2_2_1"/>
<dbReference type="GO" id="GO:0003723">
    <property type="term" value="F:RNA binding"/>
    <property type="evidence" value="ECO:0007669"/>
    <property type="project" value="InterPro"/>
</dbReference>
<dbReference type="VEuPathDB" id="FungiDB:PGTG_09575"/>
<name>E3KHT7_PUCGT</name>
<protein>
    <recommendedName>
        <fullName evidence="5">Pseudouridine synthase I TruA alpha/beta domain-containing protein</fullName>
    </recommendedName>
</protein>
<dbReference type="FunCoup" id="E3KHT7">
    <property type="interactions" value="534"/>
</dbReference>
<feature type="region of interest" description="Disordered" evidence="4">
    <location>
        <begin position="48"/>
        <end position="98"/>
    </location>
</feature>
<dbReference type="Pfam" id="PF01416">
    <property type="entry name" value="PseudoU_synth_1"/>
    <property type="match status" value="1"/>
</dbReference>
<evidence type="ECO:0000313" key="6">
    <source>
        <dbReference type="EMBL" id="EFP83862.2"/>
    </source>
</evidence>